<feature type="domain" description="F-box" evidence="2">
    <location>
        <begin position="14"/>
        <end position="42"/>
    </location>
</feature>
<evidence type="ECO:0000256" key="1">
    <source>
        <dbReference type="SAM" id="MobiDB-lite"/>
    </source>
</evidence>
<dbReference type="InterPro" id="IPR001810">
    <property type="entry name" value="F-box_dom"/>
</dbReference>
<evidence type="ECO:0000313" key="3">
    <source>
        <dbReference type="EMBL" id="KAK5172622.1"/>
    </source>
</evidence>
<proteinExistence type="predicted"/>
<dbReference type="RefSeq" id="XP_064661340.1">
    <property type="nucleotide sequence ID" value="XM_064800001.1"/>
</dbReference>
<sequence length="298" mass="33935">MAPPTEPVREFFLLPELLETLFLLLPAQDILRLQRVCKQFRATTIGSLKLQQHLFLRPLKGETAWLVDITNLPAGKGPLSYKHETPLYVKAAVSRTSREFKSHHGMVITPARHNPLFSYSKPPSDHEDLDSKAAKPPYIVLEMHYDRLQWLRQKHHVAMEMFLTNPPVRKVSVDAMLEEPPVKHGEQSVQEMREKPLVKRSDRTRHSRQRRLRAYQEIPVASKKHASFEVSELGGVTLGHIVHALGKLKDRGRVGSMKIYPSGVMIVDMEDEELVRAETEKRQAGVVREGEVVEASSA</sequence>
<dbReference type="SUPFAM" id="SSF81383">
    <property type="entry name" value="F-box domain"/>
    <property type="match status" value="1"/>
</dbReference>
<dbReference type="Pfam" id="PF00646">
    <property type="entry name" value="F-box"/>
    <property type="match status" value="1"/>
</dbReference>
<comment type="caution">
    <text evidence="3">The sequence shown here is derived from an EMBL/GenBank/DDBJ whole genome shotgun (WGS) entry which is preliminary data.</text>
</comment>
<dbReference type="AlphaFoldDB" id="A0AAV9PIM3"/>
<dbReference type="GeneID" id="89924089"/>
<protein>
    <recommendedName>
        <fullName evidence="2">F-box domain-containing protein</fullName>
    </recommendedName>
</protein>
<accession>A0AAV9PIM3</accession>
<name>A0AAV9PIM3_9PEZI</name>
<dbReference type="InterPro" id="IPR036047">
    <property type="entry name" value="F-box-like_dom_sf"/>
</dbReference>
<dbReference type="EMBL" id="JAVRRT010000004">
    <property type="protein sequence ID" value="KAK5172622.1"/>
    <property type="molecule type" value="Genomic_DNA"/>
</dbReference>
<feature type="compositionally biased region" description="Basic and acidic residues" evidence="1">
    <location>
        <begin position="181"/>
        <end position="201"/>
    </location>
</feature>
<feature type="region of interest" description="Disordered" evidence="1">
    <location>
        <begin position="181"/>
        <end position="207"/>
    </location>
</feature>
<keyword evidence="4" id="KW-1185">Reference proteome</keyword>
<evidence type="ECO:0000259" key="2">
    <source>
        <dbReference type="Pfam" id="PF00646"/>
    </source>
</evidence>
<organism evidence="3 4">
    <name type="scientific">Saxophila tyrrhenica</name>
    <dbReference type="NCBI Taxonomy" id="1690608"/>
    <lineage>
        <taxon>Eukaryota</taxon>
        <taxon>Fungi</taxon>
        <taxon>Dikarya</taxon>
        <taxon>Ascomycota</taxon>
        <taxon>Pezizomycotina</taxon>
        <taxon>Dothideomycetes</taxon>
        <taxon>Dothideomycetidae</taxon>
        <taxon>Mycosphaerellales</taxon>
        <taxon>Extremaceae</taxon>
        <taxon>Saxophila</taxon>
    </lineage>
</organism>
<reference evidence="3 4" key="1">
    <citation type="submission" date="2023-08" db="EMBL/GenBank/DDBJ databases">
        <title>Black Yeasts Isolated from many extreme environments.</title>
        <authorList>
            <person name="Coleine C."/>
            <person name="Stajich J.E."/>
            <person name="Selbmann L."/>
        </authorList>
    </citation>
    <scope>NUCLEOTIDE SEQUENCE [LARGE SCALE GENOMIC DNA]</scope>
    <source>
        <strain evidence="3 4">CCFEE 5935</strain>
    </source>
</reference>
<gene>
    <name evidence="3" type="ORF">LTR77_002742</name>
</gene>
<dbReference type="Proteomes" id="UP001337655">
    <property type="component" value="Unassembled WGS sequence"/>
</dbReference>
<evidence type="ECO:0000313" key="4">
    <source>
        <dbReference type="Proteomes" id="UP001337655"/>
    </source>
</evidence>